<proteinExistence type="predicted"/>
<protein>
    <submittedName>
        <fullName evidence="3">Uncharacterized protein</fullName>
    </submittedName>
</protein>
<dbReference type="Proteomes" id="UP000579136">
    <property type="component" value="Unassembled WGS sequence"/>
</dbReference>
<dbReference type="AlphaFoldDB" id="A0A9Q2CXY6"/>
<dbReference type="EMBL" id="JACHHF010000001">
    <property type="protein sequence ID" value="MBB5175210.1"/>
    <property type="molecule type" value="Genomic_DNA"/>
</dbReference>
<evidence type="ECO:0000313" key="3">
    <source>
        <dbReference type="EMBL" id="MBB5175210.1"/>
    </source>
</evidence>
<feature type="coiled-coil region" evidence="1">
    <location>
        <begin position="55"/>
        <end position="82"/>
    </location>
</feature>
<evidence type="ECO:0000256" key="2">
    <source>
        <dbReference type="SAM" id="Phobius"/>
    </source>
</evidence>
<reference evidence="3 4" key="1">
    <citation type="submission" date="2020-08" db="EMBL/GenBank/DDBJ databases">
        <title>Genomic Encyclopedia of Type Strains, Phase IV (KMG-IV): sequencing the most valuable type-strain genomes for metagenomic binning, comparative biology and taxonomic classification.</title>
        <authorList>
            <person name="Goeker M."/>
        </authorList>
    </citation>
    <scope>NUCLEOTIDE SEQUENCE [LARGE SCALE GENOMIC DNA]</scope>
    <source>
        <strain evidence="3 4">DSM 19163</strain>
    </source>
</reference>
<name>A0A9Q2CXY6_9STAP</name>
<organism evidence="3 4">
    <name type="scientific">Nosocomiicoccus ampullae</name>
    <dbReference type="NCBI Taxonomy" id="489910"/>
    <lineage>
        <taxon>Bacteria</taxon>
        <taxon>Bacillati</taxon>
        <taxon>Bacillota</taxon>
        <taxon>Bacilli</taxon>
        <taxon>Bacillales</taxon>
        <taxon>Staphylococcaceae</taxon>
        <taxon>Nosocomiicoccus</taxon>
    </lineage>
</organism>
<evidence type="ECO:0000256" key="1">
    <source>
        <dbReference type="SAM" id="Coils"/>
    </source>
</evidence>
<accession>A0A9Q2CXY6</accession>
<comment type="caution">
    <text evidence="3">The sequence shown here is derived from an EMBL/GenBank/DDBJ whole genome shotgun (WGS) entry which is preliminary data.</text>
</comment>
<keyword evidence="2" id="KW-0472">Membrane</keyword>
<feature type="transmembrane region" description="Helical" evidence="2">
    <location>
        <begin position="16"/>
        <end position="36"/>
    </location>
</feature>
<dbReference type="RefSeq" id="WP_183672644.1">
    <property type="nucleotide sequence ID" value="NZ_CBCRYX010000003.1"/>
</dbReference>
<keyword evidence="2" id="KW-1133">Transmembrane helix</keyword>
<keyword evidence="4" id="KW-1185">Reference proteome</keyword>
<keyword evidence="1" id="KW-0175">Coiled coil</keyword>
<sequence length="246" mass="29298">MNAGVNASEAVASGGFSQWFIIILVIINIGISYYQFKQTSKIREREIEDHNIRHREMLKEQREQFDKQLQQMKEQHAKELEVNVVVESQKDRIEDIRQLTNDYLLRISELKKAVYNNLLHRIRDEEDFKRNLQSINESYFELTYLVLEAKNLLEFRLSEIEKTDYLIQDTNNLYNKTKMTPIEILNCDTFKTPDGGEFPLEYKGDFTRKKYNNEQNTARQQLFDETSDYLKSQWSSLYNKINSPEV</sequence>
<gene>
    <name evidence="3" type="ORF">HNQ45_000068</name>
</gene>
<evidence type="ECO:0000313" key="4">
    <source>
        <dbReference type="Proteomes" id="UP000579136"/>
    </source>
</evidence>
<keyword evidence="2" id="KW-0812">Transmembrane</keyword>